<dbReference type="PANTHER" id="PTHR30195:SF15">
    <property type="entry name" value="TYPE I RESTRICTION ENZYME HINDI ENDONUCLEASE SUBUNIT"/>
    <property type="match status" value="1"/>
</dbReference>
<protein>
    <recommendedName>
        <fullName evidence="2">SWI2/SNF2 ATPase domain-containing protein</fullName>
    </recommendedName>
</protein>
<sequence>MRQNIVVFADEAHRTQYDTFAQNMLDGLPNASFIGFTGTPLIQEEEQATRTRFGEYVSVYNFSDAIKDRITVPLFYENHTPEMVLNDPEFAEAMKRLVADKQLDDEQERKLKIQLLREYSLLTKDERLEWVAEDIVNHFMQRGYKGKAMVVSIDKPTAIRMYEKVQRIWQQEITRLEALHQGEPDPSSARFSPNALFICVTQIWLSSSQIFHLMISVLRS</sequence>
<dbReference type="GO" id="GO:0009307">
    <property type="term" value="P:DNA restriction-modification system"/>
    <property type="evidence" value="ECO:0007669"/>
    <property type="project" value="UniProtKB-KW"/>
</dbReference>
<dbReference type="InterPro" id="IPR040980">
    <property type="entry name" value="SWI2_SNF2"/>
</dbReference>
<proteinExistence type="predicted"/>
<dbReference type="InterPro" id="IPR027417">
    <property type="entry name" value="P-loop_NTPase"/>
</dbReference>
<evidence type="ECO:0000313" key="3">
    <source>
        <dbReference type="EMBL" id="GCE17575.1"/>
    </source>
</evidence>
<name>A0A402AEQ7_9CHLR</name>
<dbReference type="PANTHER" id="PTHR30195">
    <property type="entry name" value="TYPE I SITE-SPECIFIC DEOXYRIBONUCLEASE PROTEIN SUBUNIT M AND R"/>
    <property type="match status" value="1"/>
</dbReference>
<dbReference type="SUPFAM" id="SSF52540">
    <property type="entry name" value="P-loop containing nucleoside triphosphate hydrolases"/>
    <property type="match status" value="1"/>
</dbReference>
<dbReference type="Pfam" id="PF18766">
    <property type="entry name" value="SWI2_SNF2"/>
    <property type="match status" value="1"/>
</dbReference>
<feature type="domain" description="SWI2/SNF2 ATPase" evidence="2">
    <location>
        <begin position="2"/>
        <end position="104"/>
    </location>
</feature>
<dbReference type="EMBL" id="BIFS01000001">
    <property type="protein sequence ID" value="GCE17575.1"/>
    <property type="molecule type" value="Genomic_DNA"/>
</dbReference>
<gene>
    <name evidence="3" type="ORF">KDK_13750</name>
</gene>
<dbReference type="AlphaFoldDB" id="A0A402AEQ7"/>
<evidence type="ECO:0000313" key="4">
    <source>
        <dbReference type="Proteomes" id="UP000287188"/>
    </source>
</evidence>
<evidence type="ECO:0000256" key="1">
    <source>
        <dbReference type="ARBA" id="ARBA00022747"/>
    </source>
</evidence>
<evidence type="ECO:0000259" key="2">
    <source>
        <dbReference type="Pfam" id="PF18766"/>
    </source>
</evidence>
<accession>A0A402AEQ7</accession>
<keyword evidence="4" id="KW-1185">Reference proteome</keyword>
<dbReference type="Proteomes" id="UP000287188">
    <property type="component" value="Unassembled WGS sequence"/>
</dbReference>
<organism evidence="3 4">
    <name type="scientific">Dictyobacter kobayashii</name>
    <dbReference type="NCBI Taxonomy" id="2014872"/>
    <lineage>
        <taxon>Bacteria</taxon>
        <taxon>Bacillati</taxon>
        <taxon>Chloroflexota</taxon>
        <taxon>Ktedonobacteria</taxon>
        <taxon>Ktedonobacterales</taxon>
        <taxon>Dictyobacteraceae</taxon>
        <taxon>Dictyobacter</taxon>
    </lineage>
</organism>
<reference evidence="4" key="1">
    <citation type="submission" date="2018-12" db="EMBL/GenBank/DDBJ databases">
        <title>Tengunoibacter tsumagoiensis gen. nov., sp. nov., Dictyobacter kobayashii sp. nov., D. alpinus sp. nov., and D. joshuensis sp. nov. and description of Dictyobacteraceae fam. nov. within the order Ktedonobacterales isolated from Tengu-no-mugimeshi.</title>
        <authorList>
            <person name="Wang C.M."/>
            <person name="Zheng Y."/>
            <person name="Sakai Y."/>
            <person name="Toyoda A."/>
            <person name="Minakuchi Y."/>
            <person name="Abe K."/>
            <person name="Yokota A."/>
            <person name="Yabe S."/>
        </authorList>
    </citation>
    <scope>NUCLEOTIDE SEQUENCE [LARGE SCALE GENOMIC DNA]</scope>
    <source>
        <strain evidence="4">Uno11</strain>
    </source>
</reference>
<keyword evidence="1" id="KW-0680">Restriction system</keyword>
<dbReference type="Gene3D" id="3.40.50.300">
    <property type="entry name" value="P-loop containing nucleotide triphosphate hydrolases"/>
    <property type="match status" value="2"/>
</dbReference>
<comment type="caution">
    <text evidence="3">The sequence shown here is derived from an EMBL/GenBank/DDBJ whole genome shotgun (WGS) entry which is preliminary data.</text>
</comment>
<dbReference type="InterPro" id="IPR051268">
    <property type="entry name" value="Type-I_R_enzyme_R_subunit"/>
</dbReference>